<reference evidence="1 2" key="1">
    <citation type="journal article" date="2013" name="Genome Announc.">
        <title>Genome Sequence of the Pigment-Producing Bacterium Pseudogulbenkiania ferrooxidans, Isolated from Loktak Lake.</title>
        <authorList>
            <person name="Puranik S."/>
            <person name="Talkal R."/>
            <person name="Qureshi A."/>
            <person name="Khardenavis A."/>
            <person name="Kapley A."/>
            <person name="Purohit H.J."/>
        </authorList>
    </citation>
    <scope>NUCLEOTIDE SEQUENCE [LARGE SCALE GENOMIC DNA]</scope>
    <source>
        <strain evidence="1 2">EGD-HP2</strain>
    </source>
</reference>
<dbReference type="SUPFAM" id="SSF51695">
    <property type="entry name" value="PLC-like phosphodiesterases"/>
    <property type="match status" value="1"/>
</dbReference>
<dbReference type="InterPro" id="IPR051057">
    <property type="entry name" value="PI-PLC_domain"/>
</dbReference>
<protein>
    <recommendedName>
        <fullName evidence="3">Phosphatidylinositol diacylglycerol-lyase</fullName>
    </recommendedName>
</protein>
<dbReference type="Proteomes" id="UP000016426">
    <property type="component" value="Unassembled WGS sequence"/>
</dbReference>
<dbReference type="EMBL" id="AVPH01000224">
    <property type="protein sequence ID" value="ERE07014.1"/>
    <property type="molecule type" value="Genomic_DNA"/>
</dbReference>
<dbReference type="PANTHER" id="PTHR13593">
    <property type="match status" value="1"/>
</dbReference>
<sequence>MPWMTDLFRTANDARGPFPDRPLSRVTLPGTHDSGCYVDRAVSNALSKTQSQDIYGQLLGGIRYFDIRPCVKDGRLFTYHGEFYTGGPIDGEDGILMQLRRFMLELETAHRELVILNISHFYHFTHLSHELLIQQIVATLGEFLVPHRQGGINLFQAPYRTLLDDGKGAADSIRSRVAVLYDGALDTAREEYVASRGHALPKGFFVVAPKYPMGENSLYLFDQYSNSTGVDDGVLFNGMQTDQLLKLTQRNGYGFAPNGKWTVPEGYDANWFLNQARGVPRTLHLLSWTLTPQKVLGDPLEYARRYANPRLLAFFTEHGRWVGQDYDPLADPQVNIVYVDDYASLLHTNIASPWFGLAMPVAISARLNTGALGAANTW</sequence>
<dbReference type="Gene3D" id="3.20.20.190">
    <property type="entry name" value="Phosphatidylinositol (PI) phosphodiesterase"/>
    <property type="match status" value="1"/>
</dbReference>
<dbReference type="PANTHER" id="PTHR13593:SF113">
    <property type="entry name" value="SI:DKEY-266F7.9"/>
    <property type="match status" value="1"/>
</dbReference>
<dbReference type="InterPro" id="IPR017946">
    <property type="entry name" value="PLC-like_Pdiesterase_TIM-brl"/>
</dbReference>
<gene>
    <name evidence="1" type="ORF">O166_07825</name>
</gene>
<dbReference type="PROSITE" id="PS50007">
    <property type="entry name" value="PIPLC_X_DOMAIN"/>
    <property type="match status" value="1"/>
</dbReference>
<evidence type="ECO:0008006" key="3">
    <source>
        <dbReference type="Google" id="ProtNLM"/>
    </source>
</evidence>
<evidence type="ECO:0000313" key="2">
    <source>
        <dbReference type="Proteomes" id="UP000016426"/>
    </source>
</evidence>
<proteinExistence type="predicted"/>
<comment type="caution">
    <text evidence="1">The sequence shown here is derived from an EMBL/GenBank/DDBJ whole genome shotgun (WGS) entry which is preliminary data.</text>
</comment>
<accession>A0ABP2XLR2</accession>
<name>A0ABP2XLR2_9NEIS</name>
<keyword evidence="2" id="KW-1185">Reference proteome</keyword>
<organism evidence="1 2">
    <name type="scientific">Pseudogulbenkiania ferrooxidans EGD-HP2</name>
    <dbReference type="NCBI Taxonomy" id="1388764"/>
    <lineage>
        <taxon>Bacteria</taxon>
        <taxon>Pseudomonadati</taxon>
        <taxon>Pseudomonadota</taxon>
        <taxon>Betaproteobacteria</taxon>
        <taxon>Neisseriales</taxon>
        <taxon>Chromobacteriaceae</taxon>
        <taxon>Pseudogulbenkiania</taxon>
    </lineage>
</organism>
<evidence type="ECO:0000313" key="1">
    <source>
        <dbReference type="EMBL" id="ERE07014.1"/>
    </source>
</evidence>